<dbReference type="Proteomes" id="UP001165092">
    <property type="component" value="Unassembled WGS sequence"/>
</dbReference>
<dbReference type="SUPFAM" id="SSF48498">
    <property type="entry name" value="Tetracyclin repressor-like, C-terminal domain"/>
    <property type="match status" value="1"/>
</dbReference>
<dbReference type="Gene3D" id="1.10.357.10">
    <property type="entry name" value="Tetracycline Repressor, domain 2"/>
    <property type="match status" value="1"/>
</dbReference>
<keyword evidence="3" id="KW-0804">Transcription</keyword>
<dbReference type="InterPro" id="IPR001647">
    <property type="entry name" value="HTH_TetR"/>
</dbReference>
<name>A0A9W6ULG1_9ACTN</name>
<dbReference type="GO" id="GO:0003700">
    <property type="term" value="F:DNA-binding transcription factor activity"/>
    <property type="evidence" value="ECO:0007669"/>
    <property type="project" value="TreeGrafter"/>
</dbReference>
<organism evidence="6 7">
    <name type="scientific">Nocardiopsis ansamitocini</name>
    <dbReference type="NCBI Taxonomy" id="1670832"/>
    <lineage>
        <taxon>Bacteria</taxon>
        <taxon>Bacillati</taxon>
        <taxon>Actinomycetota</taxon>
        <taxon>Actinomycetes</taxon>
        <taxon>Streptosporangiales</taxon>
        <taxon>Nocardiopsidaceae</taxon>
        <taxon>Nocardiopsis</taxon>
    </lineage>
</organism>
<dbReference type="PANTHER" id="PTHR30055">
    <property type="entry name" value="HTH-TYPE TRANSCRIPTIONAL REGULATOR RUTR"/>
    <property type="match status" value="1"/>
</dbReference>
<evidence type="ECO:0000256" key="3">
    <source>
        <dbReference type="ARBA" id="ARBA00023163"/>
    </source>
</evidence>
<dbReference type="InterPro" id="IPR050109">
    <property type="entry name" value="HTH-type_TetR-like_transc_reg"/>
</dbReference>
<dbReference type="InterPro" id="IPR036271">
    <property type="entry name" value="Tet_transcr_reg_TetR-rel_C_sf"/>
</dbReference>
<evidence type="ECO:0000256" key="2">
    <source>
        <dbReference type="ARBA" id="ARBA00023125"/>
    </source>
</evidence>
<dbReference type="AlphaFoldDB" id="A0A9W6ULG1"/>
<reference evidence="6" key="1">
    <citation type="submission" date="2023-02" db="EMBL/GenBank/DDBJ databases">
        <title>Nocardiopsis ansamitocini NBRC 112285.</title>
        <authorList>
            <person name="Ichikawa N."/>
            <person name="Sato H."/>
            <person name="Tonouchi N."/>
        </authorList>
    </citation>
    <scope>NUCLEOTIDE SEQUENCE</scope>
    <source>
        <strain evidence="6">NBRC 112285</strain>
    </source>
</reference>
<dbReference type="PROSITE" id="PS50977">
    <property type="entry name" value="HTH_TETR_2"/>
    <property type="match status" value="1"/>
</dbReference>
<feature type="domain" description="HTH tetR-type" evidence="5">
    <location>
        <begin position="6"/>
        <end position="66"/>
    </location>
</feature>
<dbReference type="PANTHER" id="PTHR30055:SF234">
    <property type="entry name" value="HTH-TYPE TRANSCRIPTIONAL REGULATOR BETI"/>
    <property type="match status" value="1"/>
</dbReference>
<evidence type="ECO:0000313" key="7">
    <source>
        <dbReference type="Proteomes" id="UP001165092"/>
    </source>
</evidence>
<keyword evidence="1" id="KW-0805">Transcription regulation</keyword>
<keyword evidence="2 4" id="KW-0238">DNA-binding</keyword>
<gene>
    <name evidence="6" type="ORF">Nans01_43960</name>
</gene>
<feature type="DNA-binding region" description="H-T-H motif" evidence="4">
    <location>
        <begin position="29"/>
        <end position="48"/>
    </location>
</feature>
<proteinExistence type="predicted"/>
<evidence type="ECO:0000259" key="5">
    <source>
        <dbReference type="PROSITE" id="PS50977"/>
    </source>
</evidence>
<evidence type="ECO:0000256" key="1">
    <source>
        <dbReference type="ARBA" id="ARBA00023015"/>
    </source>
</evidence>
<dbReference type="InterPro" id="IPR009057">
    <property type="entry name" value="Homeodomain-like_sf"/>
</dbReference>
<dbReference type="Pfam" id="PF00440">
    <property type="entry name" value="TetR_N"/>
    <property type="match status" value="1"/>
</dbReference>
<accession>A0A9W6ULG1</accession>
<dbReference type="GO" id="GO:0000976">
    <property type="term" value="F:transcription cis-regulatory region binding"/>
    <property type="evidence" value="ECO:0007669"/>
    <property type="project" value="TreeGrafter"/>
</dbReference>
<keyword evidence="7" id="KW-1185">Reference proteome</keyword>
<protein>
    <submittedName>
        <fullName evidence="6">TetR family transcriptional regulator</fullName>
    </submittedName>
</protein>
<evidence type="ECO:0000313" key="6">
    <source>
        <dbReference type="EMBL" id="GLU50045.1"/>
    </source>
</evidence>
<dbReference type="SUPFAM" id="SSF46689">
    <property type="entry name" value="Homeodomain-like"/>
    <property type="match status" value="1"/>
</dbReference>
<dbReference type="RefSeq" id="WP_285761590.1">
    <property type="nucleotide sequence ID" value="NZ_BSQG01000011.1"/>
</dbReference>
<sequence>MVRAGIERAGRILDAAAGLIARYGYDKTSVSDIARTAGIAKGAVYQEFASKEAVLEALLLRQTHRLARTTTEAVTADPQGGRLSAIYRHALEALAADPLMRALYTADSQTLGDLVRGYGPERYAPRQRWAVAFVVRMQEAGLIRTDLDAQSVAHVLAIISTGLISIESTVGSEAAPPLESTLDAVAALLAGGFEGDADADPTEGRRAFTDFIATPLSGDGTQSPEPTG</sequence>
<dbReference type="EMBL" id="BSQG01000011">
    <property type="protein sequence ID" value="GLU50045.1"/>
    <property type="molecule type" value="Genomic_DNA"/>
</dbReference>
<evidence type="ECO:0000256" key="4">
    <source>
        <dbReference type="PROSITE-ProRule" id="PRU00335"/>
    </source>
</evidence>
<dbReference type="PRINTS" id="PR00455">
    <property type="entry name" value="HTHTETR"/>
</dbReference>
<comment type="caution">
    <text evidence="6">The sequence shown here is derived from an EMBL/GenBank/DDBJ whole genome shotgun (WGS) entry which is preliminary data.</text>
</comment>